<feature type="transmembrane region" description="Helical" evidence="1">
    <location>
        <begin position="28"/>
        <end position="58"/>
    </location>
</feature>
<proteinExistence type="predicted"/>
<keyword evidence="1" id="KW-1133">Transmembrane helix</keyword>
<dbReference type="AlphaFoldDB" id="A0A0V0I8N6"/>
<evidence type="ECO:0000313" key="2">
    <source>
        <dbReference type="EMBL" id="JAP28283.1"/>
    </source>
</evidence>
<reference evidence="2" key="1">
    <citation type="submission" date="2015-12" db="EMBL/GenBank/DDBJ databases">
        <title>Gene expression during late stages of embryo sac development: a critical building block for successful pollen-pistil interactions.</title>
        <authorList>
            <person name="Liu Y."/>
            <person name="Joly V."/>
            <person name="Sabar M."/>
            <person name="Matton D.P."/>
        </authorList>
    </citation>
    <scope>NUCLEOTIDE SEQUENCE</scope>
</reference>
<keyword evidence="1" id="KW-0812">Transmembrane</keyword>
<name>A0A0V0I8N6_SOLCH</name>
<organism evidence="2">
    <name type="scientific">Solanum chacoense</name>
    <name type="common">Chaco potato</name>
    <dbReference type="NCBI Taxonomy" id="4108"/>
    <lineage>
        <taxon>Eukaryota</taxon>
        <taxon>Viridiplantae</taxon>
        <taxon>Streptophyta</taxon>
        <taxon>Embryophyta</taxon>
        <taxon>Tracheophyta</taxon>
        <taxon>Spermatophyta</taxon>
        <taxon>Magnoliopsida</taxon>
        <taxon>eudicotyledons</taxon>
        <taxon>Gunneridae</taxon>
        <taxon>Pentapetalae</taxon>
        <taxon>asterids</taxon>
        <taxon>lamiids</taxon>
        <taxon>Solanales</taxon>
        <taxon>Solanaceae</taxon>
        <taxon>Solanoideae</taxon>
        <taxon>Solaneae</taxon>
        <taxon>Solanum</taxon>
    </lineage>
</organism>
<sequence>KTRIFEGKEYRGCGTSTSAKIQAKRSHVLILFFIRIYFILLQGILLPILISPLFYFILDKFLH</sequence>
<keyword evidence="1" id="KW-0472">Membrane</keyword>
<protein>
    <submittedName>
        <fullName evidence="2">Putative ovule protein</fullName>
    </submittedName>
</protein>
<feature type="non-terminal residue" evidence="2">
    <location>
        <position position="1"/>
    </location>
</feature>
<evidence type="ECO:0000256" key="1">
    <source>
        <dbReference type="SAM" id="Phobius"/>
    </source>
</evidence>
<accession>A0A0V0I8N6</accession>
<dbReference type="EMBL" id="GEDG01010287">
    <property type="protein sequence ID" value="JAP28283.1"/>
    <property type="molecule type" value="Transcribed_RNA"/>
</dbReference>